<evidence type="ECO:0000256" key="1">
    <source>
        <dbReference type="SAM" id="MobiDB-lite"/>
    </source>
</evidence>
<name>A0A9W7KUY6_9STRA</name>
<accession>A0A9W7KUY6</accession>
<reference evidence="3" key="1">
    <citation type="journal article" date="2023" name="Commun. Biol.">
        <title>Genome analysis of Parmales, the sister group of diatoms, reveals the evolutionary specialization of diatoms from phago-mixotrophs to photoautotrophs.</title>
        <authorList>
            <person name="Ban H."/>
            <person name="Sato S."/>
            <person name="Yoshikawa S."/>
            <person name="Yamada K."/>
            <person name="Nakamura Y."/>
            <person name="Ichinomiya M."/>
            <person name="Sato N."/>
            <person name="Blanc-Mathieu R."/>
            <person name="Endo H."/>
            <person name="Kuwata A."/>
            <person name="Ogata H."/>
        </authorList>
    </citation>
    <scope>NUCLEOTIDE SEQUENCE [LARGE SCALE GENOMIC DNA]</scope>
    <source>
        <strain evidence="3">NIES 3700</strain>
    </source>
</reference>
<dbReference type="Proteomes" id="UP001165122">
    <property type="component" value="Unassembled WGS sequence"/>
</dbReference>
<proteinExistence type="predicted"/>
<comment type="caution">
    <text evidence="2">The sequence shown here is derived from an EMBL/GenBank/DDBJ whole genome shotgun (WGS) entry which is preliminary data.</text>
</comment>
<evidence type="ECO:0000313" key="2">
    <source>
        <dbReference type="EMBL" id="GMI12618.1"/>
    </source>
</evidence>
<feature type="compositionally biased region" description="Acidic residues" evidence="1">
    <location>
        <begin position="412"/>
        <end position="423"/>
    </location>
</feature>
<feature type="region of interest" description="Disordered" evidence="1">
    <location>
        <begin position="144"/>
        <end position="165"/>
    </location>
</feature>
<dbReference type="AlphaFoldDB" id="A0A9W7KUY6"/>
<feature type="region of interest" description="Disordered" evidence="1">
    <location>
        <begin position="1"/>
        <end position="22"/>
    </location>
</feature>
<feature type="region of interest" description="Disordered" evidence="1">
    <location>
        <begin position="402"/>
        <end position="475"/>
    </location>
</feature>
<gene>
    <name evidence="2" type="ORF">TrLO_g13016</name>
</gene>
<sequence>MSATPPPAPSDASTRRKSTPSDIFKSRLSREIPLLKANPSPLPAFITLSQHQQDDNTCSLTFELSIETVAKRPTVVYLDTKLTSSTYPFSPPTFILQSNPHLQSSPIPLSLSWTPSLTVLDCVLDVSVRVRECVKNDEGWNSLVDVGKSDTTPGSEKKERRRSTKSFKPANFAGLIGGSVKEGDGLVVDSLPNLHACTNIRRLEKEKFKPEARRRSTLNALMGAVSAVGAAGKSVLEETYLSITPTHVLELKSSKFNLQQCAIARAYPVSTLAKLKFRRGESISFTFKDFPSDQLVYMCATSEEVVKQVQEVMKGIGVKGKHSSAQEVKLIDSAVALVTTIQVKEEILMTESGSPALVEEIMDLYRQAAEKFALAGDDRHIKVLDLMKAFLQQSKVTRILDGKQAARKGADFSDEESDGEEDMNERKRKEKEEEENARRVLEEARRQAEPPGEVLEKSFDGGLLGADDSDDELPVDPMALAERKLKATKKKPAHRRGSEEVKKILDECEGFVQELKSDDIFDIVAGLEDSAKVIAGGDLPSEEDFLNDFEKVKAQFKEEFTDDEHTAWLDKMRQDHQAKLEDGNNMRLRVQRTTSSPIVEDRKTLDE</sequence>
<evidence type="ECO:0000313" key="3">
    <source>
        <dbReference type="Proteomes" id="UP001165122"/>
    </source>
</evidence>
<dbReference type="OrthoDB" id="41148at2759"/>
<organism evidence="2 3">
    <name type="scientific">Triparma laevis f. longispina</name>
    <dbReference type="NCBI Taxonomy" id="1714387"/>
    <lineage>
        <taxon>Eukaryota</taxon>
        <taxon>Sar</taxon>
        <taxon>Stramenopiles</taxon>
        <taxon>Ochrophyta</taxon>
        <taxon>Bolidophyceae</taxon>
        <taxon>Parmales</taxon>
        <taxon>Triparmaceae</taxon>
        <taxon>Triparma</taxon>
    </lineage>
</organism>
<dbReference type="EMBL" id="BRXW01000178">
    <property type="protein sequence ID" value="GMI12618.1"/>
    <property type="molecule type" value="Genomic_DNA"/>
</dbReference>
<feature type="compositionally biased region" description="Basic and acidic residues" evidence="1">
    <location>
        <begin position="424"/>
        <end position="459"/>
    </location>
</feature>
<keyword evidence="3" id="KW-1185">Reference proteome</keyword>
<protein>
    <submittedName>
        <fullName evidence="2">Uncharacterized protein</fullName>
    </submittedName>
</protein>
<feature type="region of interest" description="Disordered" evidence="1">
    <location>
        <begin position="578"/>
        <end position="607"/>
    </location>
</feature>